<dbReference type="PANTHER" id="PTHR12942">
    <property type="entry name" value="STEP II SPLICING FACTOR SLU7"/>
    <property type="match status" value="1"/>
</dbReference>
<feature type="compositionally biased region" description="Basic and acidic residues" evidence="8">
    <location>
        <begin position="1"/>
        <end position="15"/>
    </location>
</feature>
<dbReference type="PANTHER" id="PTHR12942:SF2">
    <property type="entry name" value="PRE-MRNA-SPLICING FACTOR SLU7"/>
    <property type="match status" value="1"/>
</dbReference>
<evidence type="ECO:0000256" key="2">
    <source>
        <dbReference type="ARBA" id="ARBA00007203"/>
    </source>
</evidence>
<comment type="subcellular location">
    <subcellularLocation>
        <location evidence="1 7">Nucleus</location>
    </subcellularLocation>
</comment>
<evidence type="ECO:0000256" key="3">
    <source>
        <dbReference type="ARBA" id="ARBA00022664"/>
    </source>
</evidence>
<feature type="compositionally biased region" description="Basic and acidic residues" evidence="8">
    <location>
        <begin position="379"/>
        <end position="395"/>
    </location>
</feature>
<comment type="subunit">
    <text evidence="7">Associated with the spliceosome.</text>
</comment>
<proteinExistence type="inferred from homology"/>
<feature type="compositionally biased region" description="Basic and acidic residues" evidence="8">
    <location>
        <begin position="698"/>
        <end position="708"/>
    </location>
</feature>
<keyword evidence="11" id="KW-1185">Reference proteome</keyword>
<sequence length="755" mass="83456">MASASERRAQRELAEARASGNAPPEVDVKTGAMINPHNPEFITKKPWYLAEGGAGGAAGGGGPTLDHQADQRREEDRMTMSLAEADALVAMERERVSERLRRQRRRLRDDDVRDVDDDDDGLFENGMWIEALKRNKRPYLIAQIIRDGSDRRGRVFDLRYEDGYVERNVRPWGENNKGGRGGGGGSGIVMPRMRVTRTGSRAVQFVGVLGTKKIGKETYDSKRDAYHGVEVEGHTRRMEERYKEREALRKEQRRKEREKQKREDDERKEEEERRRRGDGATTGGRNDVDDDAGARSADSDSDSDSDDGGGGGNNDDDGFSSDDEIVQNDADDRLFTSRLARQGGVGGAQMKVTARNLRIREDTAKYLRNLDPNSAYYDPKSRSMRDNPYDARGGDDMAGGGDGGGGGDASAARHAAESRGFAGDNFARISGDAVGLAKTQLFAWDAEKKLGIEGAVHVQADPSRAELMRRKVESRGMDMRETKRKAVLDRYGGEEYLDAPSGGGSRGGEGRSSSAPSSSSDGYGGGDLIAPKETPEERATRFGVSHAEQEYSRDGRIASSTSRVGGSKQKNPVPIPCKYEEDVHVNGHVSVWGSYFHKGAFRWGYSDDHSLIRSSYGTGINGRIANDESNELQYGSGVAGSAMLASARKMLEVIPKSSLIGNDDKFKPHQQSKLYGEVVDQHKEFDREKLRAAMKRQRQQEEDVADGKNKRKYNSSSVEVDVTEEDMEAYRLSKGRGAEDPMANMDDEELLDYKK</sequence>
<accession>A0ABD3NLQ2</accession>
<name>A0ABD3NLQ2_9STRA</name>
<dbReference type="GO" id="GO:0030628">
    <property type="term" value="F:pre-mRNA 3'-splice site binding"/>
    <property type="evidence" value="ECO:0007669"/>
    <property type="project" value="UniProtKB-UniRule"/>
</dbReference>
<feature type="region of interest" description="Disordered" evidence="8">
    <location>
        <begin position="1"/>
        <end position="34"/>
    </location>
</feature>
<dbReference type="InterPro" id="IPR039974">
    <property type="entry name" value="Splicing_factor_SLU7"/>
</dbReference>
<evidence type="ECO:0000259" key="9">
    <source>
        <dbReference type="Pfam" id="PF11708"/>
    </source>
</evidence>
<evidence type="ECO:0000256" key="1">
    <source>
        <dbReference type="ARBA" id="ARBA00004123"/>
    </source>
</evidence>
<dbReference type="GO" id="GO:0000398">
    <property type="term" value="P:mRNA splicing, via spliceosome"/>
    <property type="evidence" value="ECO:0007669"/>
    <property type="project" value="UniProtKB-UniRule"/>
</dbReference>
<dbReference type="Pfam" id="PF11708">
    <property type="entry name" value="Slu7"/>
    <property type="match status" value="1"/>
</dbReference>
<evidence type="ECO:0000256" key="4">
    <source>
        <dbReference type="ARBA" id="ARBA00022728"/>
    </source>
</evidence>
<reference evidence="10 11" key="1">
    <citation type="submission" date="2024-10" db="EMBL/GenBank/DDBJ databases">
        <title>Updated reference genomes for cyclostephanoid diatoms.</title>
        <authorList>
            <person name="Roberts W.R."/>
            <person name="Alverson A.J."/>
        </authorList>
    </citation>
    <scope>NUCLEOTIDE SEQUENCE [LARGE SCALE GENOMIC DNA]</scope>
    <source>
        <strain evidence="10 11">AJA276-08</strain>
    </source>
</reference>
<keyword evidence="4 7" id="KW-0747">Spliceosome</keyword>
<dbReference type="AlphaFoldDB" id="A0ABD3NLQ2"/>
<feature type="compositionally biased region" description="Acidic residues" evidence="8">
    <location>
        <begin position="745"/>
        <end position="755"/>
    </location>
</feature>
<feature type="region of interest" description="Disordered" evidence="8">
    <location>
        <begin position="242"/>
        <end position="416"/>
    </location>
</feature>
<feature type="compositionally biased region" description="Low complexity" evidence="8">
    <location>
        <begin position="511"/>
        <end position="521"/>
    </location>
</feature>
<evidence type="ECO:0000256" key="5">
    <source>
        <dbReference type="ARBA" id="ARBA00023187"/>
    </source>
</evidence>
<comment type="function">
    <text evidence="7">Involved in pre-mRNA splicing.</text>
</comment>
<feature type="compositionally biased region" description="Gly residues" evidence="8">
    <location>
        <begin position="396"/>
        <end position="408"/>
    </location>
</feature>
<feature type="compositionally biased region" description="Basic and acidic residues" evidence="8">
    <location>
        <begin position="242"/>
        <end position="278"/>
    </location>
</feature>
<feature type="compositionally biased region" description="Basic and acidic residues" evidence="8">
    <location>
        <begin position="547"/>
        <end position="556"/>
    </location>
</feature>
<evidence type="ECO:0000313" key="11">
    <source>
        <dbReference type="Proteomes" id="UP001530315"/>
    </source>
</evidence>
<comment type="similarity">
    <text evidence="2 7">Belongs to the SLU7 family.</text>
</comment>
<protein>
    <recommendedName>
        <fullName evidence="7">Pre-mRNA-splicing factor SLU7</fullName>
    </recommendedName>
</protein>
<dbReference type="InterPro" id="IPR021715">
    <property type="entry name" value="Slu7_dom"/>
</dbReference>
<feature type="compositionally biased region" description="Acidic residues" evidence="8">
    <location>
        <begin position="314"/>
        <end position="326"/>
    </location>
</feature>
<gene>
    <name evidence="10" type="ORF">ACHAW5_000704</name>
</gene>
<evidence type="ECO:0000256" key="8">
    <source>
        <dbReference type="SAM" id="MobiDB-lite"/>
    </source>
</evidence>
<dbReference type="EMBL" id="JALLAZ020001334">
    <property type="protein sequence ID" value="KAL3776764.1"/>
    <property type="molecule type" value="Genomic_DNA"/>
</dbReference>
<feature type="compositionally biased region" description="Polar residues" evidence="8">
    <location>
        <begin position="558"/>
        <end position="570"/>
    </location>
</feature>
<keyword evidence="5 7" id="KW-0508">mRNA splicing</keyword>
<feature type="compositionally biased region" description="Basic and acidic residues" evidence="8">
    <location>
        <begin position="728"/>
        <end position="739"/>
    </location>
</feature>
<dbReference type="Proteomes" id="UP001530315">
    <property type="component" value="Unassembled WGS sequence"/>
</dbReference>
<comment type="caution">
    <text evidence="10">The sequence shown here is derived from an EMBL/GenBank/DDBJ whole genome shotgun (WGS) entry which is preliminary data.</text>
</comment>
<evidence type="ECO:0000256" key="6">
    <source>
        <dbReference type="ARBA" id="ARBA00023242"/>
    </source>
</evidence>
<feature type="region of interest" description="Disordered" evidence="8">
    <location>
        <begin position="491"/>
        <end position="572"/>
    </location>
</feature>
<evidence type="ECO:0000256" key="7">
    <source>
        <dbReference type="RuleBase" id="RU367071"/>
    </source>
</evidence>
<organism evidence="10 11">
    <name type="scientific">Stephanodiscus triporus</name>
    <dbReference type="NCBI Taxonomy" id="2934178"/>
    <lineage>
        <taxon>Eukaryota</taxon>
        <taxon>Sar</taxon>
        <taxon>Stramenopiles</taxon>
        <taxon>Ochrophyta</taxon>
        <taxon>Bacillariophyta</taxon>
        <taxon>Coscinodiscophyceae</taxon>
        <taxon>Thalassiosirophycidae</taxon>
        <taxon>Stephanodiscales</taxon>
        <taxon>Stephanodiscaceae</taxon>
        <taxon>Stephanodiscus</taxon>
    </lineage>
</organism>
<feature type="region of interest" description="Disordered" evidence="8">
    <location>
        <begin position="694"/>
        <end position="755"/>
    </location>
</feature>
<feature type="domain" description="Pre-mRNA-splicing factor SLU7" evidence="9">
    <location>
        <begin position="218"/>
        <end position="594"/>
    </location>
</feature>
<keyword evidence="3 7" id="KW-0507">mRNA processing</keyword>
<dbReference type="GO" id="GO:0005681">
    <property type="term" value="C:spliceosomal complex"/>
    <property type="evidence" value="ECO:0007669"/>
    <property type="project" value="UniProtKB-UniRule"/>
</dbReference>
<evidence type="ECO:0000313" key="10">
    <source>
        <dbReference type="EMBL" id="KAL3776764.1"/>
    </source>
</evidence>
<keyword evidence="6 7" id="KW-0539">Nucleus</keyword>